<evidence type="ECO:0000256" key="1">
    <source>
        <dbReference type="ARBA" id="ARBA00004123"/>
    </source>
</evidence>
<organism evidence="10">
    <name type="scientific">Timema douglasi</name>
    <name type="common">Walking stick</name>
    <dbReference type="NCBI Taxonomy" id="61478"/>
    <lineage>
        <taxon>Eukaryota</taxon>
        <taxon>Metazoa</taxon>
        <taxon>Ecdysozoa</taxon>
        <taxon>Arthropoda</taxon>
        <taxon>Hexapoda</taxon>
        <taxon>Insecta</taxon>
        <taxon>Pterygota</taxon>
        <taxon>Neoptera</taxon>
        <taxon>Polyneoptera</taxon>
        <taxon>Phasmatodea</taxon>
        <taxon>Timematodea</taxon>
        <taxon>Timematoidea</taxon>
        <taxon>Timematidae</taxon>
        <taxon>Timema</taxon>
    </lineage>
</organism>
<dbReference type="InterPro" id="IPR001523">
    <property type="entry name" value="Paired_dom"/>
</dbReference>
<proteinExistence type="predicted"/>
<dbReference type="InterPro" id="IPR043565">
    <property type="entry name" value="PAX_fam"/>
</dbReference>
<accession>A0A7R8VPX8</accession>
<gene>
    <name evidence="10" type="ORF">TDIB3V08_LOCUS8722</name>
</gene>
<reference evidence="10" key="1">
    <citation type="submission" date="2020-11" db="EMBL/GenBank/DDBJ databases">
        <authorList>
            <person name="Tran Van P."/>
        </authorList>
    </citation>
    <scope>NUCLEOTIDE SEQUENCE</scope>
</reference>
<dbReference type="SMART" id="SM00351">
    <property type="entry name" value="PAX"/>
    <property type="match status" value="1"/>
</dbReference>
<dbReference type="SUPFAM" id="SSF46689">
    <property type="entry name" value="Homeodomain-like"/>
    <property type="match status" value="1"/>
</dbReference>
<feature type="compositionally biased region" description="Basic and acidic residues" evidence="8">
    <location>
        <begin position="240"/>
        <end position="249"/>
    </location>
</feature>
<protein>
    <recommendedName>
        <fullName evidence="9">Paired domain-containing protein</fullName>
    </recommendedName>
</protein>
<dbReference type="GO" id="GO:0005634">
    <property type="term" value="C:nucleus"/>
    <property type="evidence" value="ECO:0007669"/>
    <property type="project" value="UniProtKB-SubCell"/>
</dbReference>
<keyword evidence="7" id="KW-0539">Nucleus</keyword>
<keyword evidence="3" id="KW-0563">Paired box</keyword>
<keyword evidence="5" id="KW-0238">DNA-binding</keyword>
<evidence type="ECO:0000256" key="8">
    <source>
        <dbReference type="SAM" id="MobiDB-lite"/>
    </source>
</evidence>
<dbReference type="PANTHER" id="PTHR45636">
    <property type="entry name" value="PAIRED BOX PROTEIN PAX-6-RELATED-RELATED"/>
    <property type="match status" value="1"/>
</dbReference>
<dbReference type="GO" id="GO:0000978">
    <property type="term" value="F:RNA polymerase II cis-regulatory region sequence-specific DNA binding"/>
    <property type="evidence" value="ECO:0007669"/>
    <property type="project" value="TreeGrafter"/>
</dbReference>
<dbReference type="EMBL" id="OA569511">
    <property type="protein sequence ID" value="CAD7202540.1"/>
    <property type="molecule type" value="Genomic_DNA"/>
</dbReference>
<dbReference type="AlphaFoldDB" id="A0A7R8VPX8"/>
<dbReference type="Pfam" id="PF00292">
    <property type="entry name" value="PAX"/>
    <property type="match status" value="1"/>
</dbReference>
<dbReference type="GO" id="GO:0000981">
    <property type="term" value="F:DNA-binding transcription factor activity, RNA polymerase II-specific"/>
    <property type="evidence" value="ECO:0007669"/>
    <property type="project" value="TreeGrafter"/>
</dbReference>
<evidence type="ECO:0000256" key="5">
    <source>
        <dbReference type="ARBA" id="ARBA00023125"/>
    </source>
</evidence>
<dbReference type="InterPro" id="IPR009057">
    <property type="entry name" value="Homeodomain-like_sf"/>
</dbReference>
<dbReference type="PROSITE" id="PS51057">
    <property type="entry name" value="PAIRED_2"/>
    <property type="match status" value="1"/>
</dbReference>
<comment type="subcellular location">
    <subcellularLocation>
        <location evidence="1">Nucleus</location>
    </subcellularLocation>
</comment>
<name>A0A7R8VPX8_TIMDO</name>
<evidence type="ECO:0000256" key="2">
    <source>
        <dbReference type="ARBA" id="ARBA00022473"/>
    </source>
</evidence>
<evidence type="ECO:0000259" key="9">
    <source>
        <dbReference type="PROSITE" id="PS51057"/>
    </source>
</evidence>
<evidence type="ECO:0000256" key="3">
    <source>
        <dbReference type="ARBA" id="ARBA00022724"/>
    </source>
</evidence>
<evidence type="ECO:0000256" key="7">
    <source>
        <dbReference type="ARBA" id="ARBA00023242"/>
    </source>
</evidence>
<dbReference type="FunFam" id="1.10.10.10:FF:000003">
    <property type="entry name" value="Paired box protein Pax-6"/>
    <property type="match status" value="1"/>
</dbReference>
<feature type="compositionally biased region" description="Polar residues" evidence="8">
    <location>
        <begin position="96"/>
        <end position="111"/>
    </location>
</feature>
<sequence>MALSQAQVSSACAVLFSSSFQQVATPTVVKKILRFKQENPGMFAWEIRDQLLAQRVCDPHSIPSVSSVNRILRNSGAWTEADLVAQPGPSAHRASTDSTLRSTTSPSSYQEQQHKTAASLVAMGRMGGFFPPPSHLPFPSVTSPPHPGYLSSRLAALRPLQSASKAPWLVTHHPLYSSRYEGGFCQVPHYLSNSSEEDSRDKSEEDVEEEVAVKAPTERRKGDEGSETQQKKRNPYSIEELLKKPDCKRSPPPAVAVPTMFLQPPCGLLVDKPCSCSLVAAVHVVRDGVETASTTTASLLSLSPIEDRAKQTAMCGT</sequence>
<feature type="region of interest" description="Disordered" evidence="8">
    <location>
        <begin position="86"/>
        <end position="113"/>
    </location>
</feature>
<keyword evidence="4" id="KW-0805">Transcription regulation</keyword>
<dbReference type="PANTHER" id="PTHR45636:SF43">
    <property type="entry name" value="PAIRED BOX POX-NEURO PROTEIN"/>
    <property type="match status" value="1"/>
</dbReference>
<dbReference type="InterPro" id="IPR036388">
    <property type="entry name" value="WH-like_DNA-bd_sf"/>
</dbReference>
<keyword evidence="2" id="KW-0217">Developmental protein</keyword>
<evidence type="ECO:0000256" key="6">
    <source>
        <dbReference type="ARBA" id="ARBA00023163"/>
    </source>
</evidence>
<dbReference type="Gene3D" id="1.10.10.10">
    <property type="entry name" value="Winged helix-like DNA-binding domain superfamily/Winged helix DNA-binding domain"/>
    <property type="match status" value="1"/>
</dbReference>
<evidence type="ECO:0000313" key="10">
    <source>
        <dbReference type="EMBL" id="CAD7202540.1"/>
    </source>
</evidence>
<feature type="region of interest" description="Disordered" evidence="8">
    <location>
        <begin position="191"/>
        <end position="250"/>
    </location>
</feature>
<feature type="domain" description="Paired" evidence="9">
    <location>
        <begin position="1"/>
        <end position="75"/>
    </location>
</feature>
<evidence type="ECO:0000256" key="4">
    <source>
        <dbReference type="ARBA" id="ARBA00023015"/>
    </source>
</evidence>
<keyword evidence="6" id="KW-0804">Transcription</keyword>
<dbReference type="GO" id="GO:0009791">
    <property type="term" value="P:post-embryonic development"/>
    <property type="evidence" value="ECO:0007669"/>
    <property type="project" value="UniProtKB-ARBA"/>
</dbReference>